<dbReference type="Proteomes" id="UP001652641">
    <property type="component" value="Chromosome 7"/>
</dbReference>
<evidence type="ECO:0000256" key="2">
    <source>
        <dbReference type="SAM" id="SignalP"/>
    </source>
</evidence>
<feature type="compositionally biased region" description="Basic residues" evidence="1">
    <location>
        <begin position="194"/>
        <end position="203"/>
    </location>
</feature>
<reference evidence="4 5" key="1">
    <citation type="submission" date="2025-05" db="UniProtKB">
        <authorList>
            <consortium name="RefSeq"/>
        </authorList>
    </citation>
    <scope>IDENTIFICATION</scope>
    <source>
        <tissue evidence="4 5">Cell line</tissue>
    </source>
</reference>
<dbReference type="RefSeq" id="XP_072621079.1">
    <property type="nucleotide sequence ID" value="XM_072764978.1"/>
</dbReference>
<feature type="compositionally biased region" description="Basic and acidic residues" evidence="1">
    <location>
        <begin position="103"/>
        <end position="112"/>
    </location>
</feature>
<feature type="region of interest" description="Disordered" evidence="1">
    <location>
        <begin position="85"/>
        <end position="251"/>
    </location>
</feature>
<organism evidence="3 4">
    <name type="scientific">Vulpes vulpes</name>
    <name type="common">Red fox</name>
    <dbReference type="NCBI Taxonomy" id="9627"/>
    <lineage>
        <taxon>Eukaryota</taxon>
        <taxon>Metazoa</taxon>
        <taxon>Chordata</taxon>
        <taxon>Craniata</taxon>
        <taxon>Vertebrata</taxon>
        <taxon>Euteleostomi</taxon>
        <taxon>Mammalia</taxon>
        <taxon>Eutheria</taxon>
        <taxon>Laurasiatheria</taxon>
        <taxon>Carnivora</taxon>
        <taxon>Caniformia</taxon>
        <taxon>Canidae</taxon>
        <taxon>Vulpes</taxon>
    </lineage>
</organism>
<feature type="compositionally biased region" description="Polar residues" evidence="1">
    <location>
        <begin position="169"/>
        <end position="178"/>
    </location>
</feature>
<sequence>MGAELCAALAILLPATWCLHLLRWHESHPMLPRGCFGHTQESPPIPGHLEPQTCPHTTDESAPAYSSPLKGAISGGTIALKGVLLSPQDSPRGKVPGNLPADSPKEQRERGLRAWGGSGPTGRAEAGGKAAAVSPEGIRSAPRQGPGPTEDVGGQFLLRLWPTREGVPTSGSADQEPQSGLPDGAEQPADSHTHKTHTKREHKHGCAREMKARAPAPPSAAAGPEPTPRAQHMEAEPTQLQQQEESGWPASRLPHAAPQVWRRRAGRRGFTLLFQTIFFLLEFSLLSCSITPSARPNNCLPQFQSPSHPNPPPTSLPLPLVLFPQLGVSHALSPSPIFSLLFSPFPLFPVTNFYIPQMNETM</sequence>
<feature type="region of interest" description="Disordered" evidence="1">
    <location>
        <begin position="42"/>
        <end position="69"/>
    </location>
</feature>
<dbReference type="GeneID" id="140599789"/>
<evidence type="ECO:0000256" key="1">
    <source>
        <dbReference type="SAM" id="MobiDB-lite"/>
    </source>
</evidence>
<feature type="signal peptide" evidence="2">
    <location>
        <begin position="1"/>
        <end position="18"/>
    </location>
</feature>
<gene>
    <name evidence="4 5" type="primary">LOC140599789</name>
</gene>
<feature type="chain" id="PRO_5045027852" evidence="2">
    <location>
        <begin position="19"/>
        <end position="362"/>
    </location>
</feature>
<evidence type="ECO:0000313" key="5">
    <source>
        <dbReference type="RefSeq" id="XP_072621079.1"/>
    </source>
</evidence>
<evidence type="ECO:0000313" key="4">
    <source>
        <dbReference type="RefSeq" id="XP_072621078.1"/>
    </source>
</evidence>
<evidence type="ECO:0000313" key="3">
    <source>
        <dbReference type="Proteomes" id="UP001652641"/>
    </source>
</evidence>
<name>A0ABM5B220_VULVU</name>
<dbReference type="RefSeq" id="XP_072621078.1">
    <property type="nucleotide sequence ID" value="XM_072764977.1"/>
</dbReference>
<proteinExistence type="predicted"/>
<keyword evidence="3" id="KW-1185">Reference proteome</keyword>
<accession>A0ABM5B220</accession>
<protein>
    <submittedName>
        <fullName evidence="4 5">Uncharacterized protein</fullName>
    </submittedName>
</protein>
<keyword evidence="2" id="KW-0732">Signal</keyword>